<dbReference type="Pfam" id="PF07891">
    <property type="entry name" value="DUF1666"/>
    <property type="match status" value="2"/>
</dbReference>
<organism evidence="1 2">
    <name type="scientific">Ensete ventricosum</name>
    <name type="common">Abyssinian banana</name>
    <name type="synonym">Musa ensete</name>
    <dbReference type="NCBI Taxonomy" id="4639"/>
    <lineage>
        <taxon>Eukaryota</taxon>
        <taxon>Viridiplantae</taxon>
        <taxon>Streptophyta</taxon>
        <taxon>Embryophyta</taxon>
        <taxon>Tracheophyta</taxon>
        <taxon>Spermatophyta</taxon>
        <taxon>Magnoliopsida</taxon>
        <taxon>Liliopsida</taxon>
        <taxon>Zingiberales</taxon>
        <taxon>Musaceae</taxon>
        <taxon>Ensete</taxon>
    </lineage>
</organism>
<dbReference type="AlphaFoldDB" id="A0A426XD09"/>
<dbReference type="PANTHER" id="PTHR46702:SF2">
    <property type="entry name" value="DNA LIGASE (DUF1666)"/>
    <property type="match status" value="1"/>
</dbReference>
<comment type="caution">
    <text evidence="1">The sequence shown here is derived from an EMBL/GenBank/DDBJ whole genome shotgun (WGS) entry which is preliminary data.</text>
</comment>
<evidence type="ECO:0000313" key="2">
    <source>
        <dbReference type="Proteomes" id="UP000287651"/>
    </source>
</evidence>
<dbReference type="InterPro" id="IPR012870">
    <property type="entry name" value="DUF1666"/>
</dbReference>
<dbReference type="Proteomes" id="UP000287651">
    <property type="component" value="Unassembled WGS sequence"/>
</dbReference>
<evidence type="ECO:0000313" key="1">
    <source>
        <dbReference type="EMBL" id="RRT37338.1"/>
    </source>
</evidence>
<name>A0A426XD09_ENSVE</name>
<proteinExistence type="predicted"/>
<gene>
    <name evidence="1" type="ORF">B296_00029563</name>
</gene>
<dbReference type="PANTHER" id="PTHR46702">
    <property type="entry name" value="DNA LIGASE (DUF1666)-RELATED"/>
    <property type="match status" value="1"/>
</dbReference>
<protein>
    <submittedName>
        <fullName evidence="1">Uncharacterized protein</fullName>
    </submittedName>
</protein>
<reference evidence="1 2" key="1">
    <citation type="journal article" date="2014" name="Agronomy (Basel)">
        <title>A Draft Genome Sequence for Ensete ventricosum, the Drought-Tolerant Tree Against Hunger.</title>
        <authorList>
            <person name="Harrison J."/>
            <person name="Moore K.A."/>
            <person name="Paszkiewicz K."/>
            <person name="Jones T."/>
            <person name="Grant M."/>
            <person name="Ambacheew D."/>
            <person name="Muzemil S."/>
            <person name="Studholme D.J."/>
        </authorList>
    </citation>
    <scope>NUCLEOTIDE SEQUENCE [LARGE SCALE GENOMIC DNA]</scope>
</reference>
<dbReference type="EMBL" id="AMZH03022415">
    <property type="protein sequence ID" value="RRT37338.1"/>
    <property type="molecule type" value="Genomic_DNA"/>
</dbReference>
<sequence>MIVHKFTTQKKKKKKKGNRDPYQELESAYVAHICLAWEALNWNYNHFRQWSAKGSNSERASCTAWMAQQFQQFQVLLQRFIENEPYERGRRPQVFGRTRISSPKLLLVPEFRGASFCLKKMRLKDLLKPRRCLKKKRLKGEEEVAILMGLIDMKIVSRTLRMHEISREQLHWCEEKMAKVRVCDGKIQRDSSPLFFPLR</sequence>
<accession>A0A426XD09</accession>